<dbReference type="AlphaFoldDB" id="D4BCQ4"/>
<name>D4BCQ4_9ENTR</name>
<accession>D4BCQ4</accession>
<comment type="caution">
    <text evidence="1">The sequence shown here is derived from an EMBL/GenBank/DDBJ whole genome shotgun (WGS) entry which is preliminary data.</text>
</comment>
<organism evidence="1 2">
    <name type="scientific">Citrobacter youngae ATCC 29220</name>
    <dbReference type="NCBI Taxonomy" id="500640"/>
    <lineage>
        <taxon>Bacteria</taxon>
        <taxon>Pseudomonadati</taxon>
        <taxon>Pseudomonadota</taxon>
        <taxon>Gammaproteobacteria</taxon>
        <taxon>Enterobacterales</taxon>
        <taxon>Enterobacteriaceae</taxon>
        <taxon>Citrobacter</taxon>
        <taxon>Citrobacter freundii complex</taxon>
    </lineage>
</organism>
<dbReference type="Proteomes" id="UP000003880">
    <property type="component" value="Unassembled WGS sequence"/>
</dbReference>
<evidence type="ECO:0000313" key="2">
    <source>
        <dbReference type="Proteomes" id="UP000003880"/>
    </source>
</evidence>
<protein>
    <submittedName>
        <fullName evidence="1">Uncharacterized protein</fullName>
    </submittedName>
</protein>
<dbReference type="HOGENOM" id="CLU_2914123_0_0_6"/>
<evidence type="ECO:0000313" key="1">
    <source>
        <dbReference type="EMBL" id="EFE08390.1"/>
    </source>
</evidence>
<reference evidence="1 2" key="1">
    <citation type="submission" date="2010-02" db="EMBL/GenBank/DDBJ databases">
        <authorList>
            <person name="Weinstock G."/>
            <person name="Sodergren E."/>
            <person name="Clifton S."/>
            <person name="Fulton L."/>
            <person name="Fulton B."/>
            <person name="Courtney L."/>
            <person name="Fronick C."/>
            <person name="Harrison M."/>
            <person name="Strong C."/>
            <person name="Farmer C."/>
            <person name="Delahaunty K."/>
            <person name="Markovic C."/>
            <person name="Hall O."/>
            <person name="Minx P."/>
            <person name="Tomlinson C."/>
            <person name="Mitreva M."/>
            <person name="Nelson J."/>
            <person name="Hou S."/>
            <person name="Wollam A."/>
            <person name="Pepin K.H."/>
            <person name="Johnson M."/>
            <person name="Bhonagiri V."/>
            <person name="Zhang X."/>
            <person name="Suruliraj S."/>
            <person name="Warren W."/>
            <person name="Chinwalla A."/>
            <person name="Mardis E.R."/>
            <person name="Wilson R.K."/>
        </authorList>
    </citation>
    <scope>NUCLEOTIDE SEQUENCE [LARGE SCALE GENOMIC DNA]</scope>
    <source>
        <strain evidence="1 2">ATCC 29220</strain>
    </source>
</reference>
<sequence length="61" mass="7031">MQKHLSALTINQPGRMSQCLMALCLSGLRLTPIVGRIRRQRRHPAVTEEHVDVNQPGRRRF</sequence>
<proteinExistence type="predicted"/>
<gene>
    <name evidence="1" type="ORF">CIT292_08268</name>
</gene>
<dbReference type="EMBL" id="ABWL02000008">
    <property type="protein sequence ID" value="EFE08390.1"/>
    <property type="molecule type" value="Genomic_DNA"/>
</dbReference>